<proteinExistence type="predicted"/>
<reference evidence="2" key="1">
    <citation type="submission" date="2023-03" db="EMBL/GenBank/DDBJ databases">
        <authorList>
            <person name="Shen W."/>
            <person name="Cai J."/>
        </authorList>
    </citation>
    <scope>NUCLEOTIDE SEQUENCE</scope>
    <source>
        <strain evidence="2">B226-2</strain>
    </source>
</reference>
<sequence>MSLKDEVKIALIKKGWSQRELARQMKITATYLQDILVFKRRPVERLRQMENLLDVDLSKYIRESEVRENATDPSASKP</sequence>
<dbReference type="Proteomes" id="UP001256711">
    <property type="component" value="Unassembled WGS sequence"/>
</dbReference>
<protein>
    <submittedName>
        <fullName evidence="2">Helix-turn-helix transcriptional regulator</fullName>
    </submittedName>
</protein>
<dbReference type="PROSITE" id="PS50943">
    <property type="entry name" value="HTH_CROC1"/>
    <property type="match status" value="1"/>
</dbReference>
<organism evidence="2 3">
    <name type="scientific">Enterococcus asini</name>
    <dbReference type="NCBI Taxonomy" id="57732"/>
    <lineage>
        <taxon>Bacteria</taxon>
        <taxon>Bacillati</taxon>
        <taxon>Bacillota</taxon>
        <taxon>Bacilli</taxon>
        <taxon>Lactobacillales</taxon>
        <taxon>Enterococcaceae</taxon>
        <taxon>Enterococcus</taxon>
    </lineage>
</organism>
<gene>
    <name evidence="2" type="ORF">P7H43_01455</name>
</gene>
<dbReference type="RefSeq" id="WP_311834883.1">
    <property type="nucleotide sequence ID" value="NZ_JARQBJ010000001.1"/>
</dbReference>
<dbReference type="InterPro" id="IPR001387">
    <property type="entry name" value="Cro/C1-type_HTH"/>
</dbReference>
<dbReference type="EMBL" id="JARQBJ010000001">
    <property type="protein sequence ID" value="MDT2809157.1"/>
    <property type="molecule type" value="Genomic_DNA"/>
</dbReference>
<dbReference type="AlphaFoldDB" id="A0AAW8TXM0"/>
<dbReference type="Pfam" id="PF01381">
    <property type="entry name" value="HTH_3"/>
    <property type="match status" value="1"/>
</dbReference>
<dbReference type="InterPro" id="IPR010982">
    <property type="entry name" value="Lambda_DNA-bd_dom_sf"/>
</dbReference>
<dbReference type="Gene3D" id="1.10.260.40">
    <property type="entry name" value="lambda repressor-like DNA-binding domains"/>
    <property type="match status" value="1"/>
</dbReference>
<dbReference type="SUPFAM" id="SSF47413">
    <property type="entry name" value="lambda repressor-like DNA-binding domains"/>
    <property type="match status" value="1"/>
</dbReference>
<evidence type="ECO:0000259" key="1">
    <source>
        <dbReference type="PROSITE" id="PS50943"/>
    </source>
</evidence>
<evidence type="ECO:0000313" key="3">
    <source>
        <dbReference type="Proteomes" id="UP001256711"/>
    </source>
</evidence>
<dbReference type="SMART" id="SM00530">
    <property type="entry name" value="HTH_XRE"/>
    <property type="match status" value="1"/>
</dbReference>
<feature type="domain" description="HTH cro/C1-type" evidence="1">
    <location>
        <begin position="7"/>
        <end position="60"/>
    </location>
</feature>
<name>A0AAW8TXM0_9ENTE</name>
<accession>A0AAW8TXM0</accession>
<dbReference type="GO" id="GO:0003677">
    <property type="term" value="F:DNA binding"/>
    <property type="evidence" value="ECO:0007669"/>
    <property type="project" value="InterPro"/>
</dbReference>
<dbReference type="CDD" id="cd00093">
    <property type="entry name" value="HTH_XRE"/>
    <property type="match status" value="1"/>
</dbReference>
<comment type="caution">
    <text evidence="2">The sequence shown here is derived from an EMBL/GenBank/DDBJ whole genome shotgun (WGS) entry which is preliminary data.</text>
</comment>
<evidence type="ECO:0000313" key="2">
    <source>
        <dbReference type="EMBL" id="MDT2809157.1"/>
    </source>
</evidence>